<dbReference type="EC" id="3.2.1.141" evidence="4 13"/>
<dbReference type="InterPro" id="IPR013783">
    <property type="entry name" value="Ig-like_fold"/>
</dbReference>
<keyword evidence="7 14" id="KW-0378">Hydrolase</keyword>
<comment type="catalytic activity">
    <reaction evidence="12 14">
        <text>hydrolysis of (1-&gt;4)-alpha-D-glucosidic linkage in 4-alpha-D-[(1-&gt;4)-alpha-D-glucanosyl]n trehalose to yield trehalose and (1-&gt;4)-alpha-D-glucan.</text>
        <dbReference type="EC" id="3.2.1.141"/>
    </reaction>
</comment>
<dbReference type="PANTHER" id="PTHR43651:SF11">
    <property type="entry name" value="MALTO-OLIGOSYLTREHALOSE TREHALOHYDROLASE"/>
    <property type="match status" value="1"/>
</dbReference>
<evidence type="ECO:0000313" key="17">
    <source>
        <dbReference type="Proteomes" id="UP000784128"/>
    </source>
</evidence>
<evidence type="ECO:0000313" key="16">
    <source>
        <dbReference type="EMBL" id="MBT1072380.1"/>
    </source>
</evidence>
<dbReference type="Pfam" id="PF00128">
    <property type="entry name" value="Alpha-amylase"/>
    <property type="match status" value="1"/>
</dbReference>
<dbReference type="Gene3D" id="3.20.20.80">
    <property type="entry name" value="Glycosidases"/>
    <property type="match status" value="1"/>
</dbReference>
<dbReference type="Gene3D" id="1.10.10.760">
    <property type="entry name" value="E-set domains of sugar-utilizing enzymes"/>
    <property type="match status" value="1"/>
</dbReference>
<evidence type="ECO:0000256" key="14">
    <source>
        <dbReference type="PIRNR" id="PIRNR006337"/>
    </source>
</evidence>
<evidence type="ECO:0000256" key="13">
    <source>
        <dbReference type="NCBIfam" id="TIGR02402"/>
    </source>
</evidence>
<evidence type="ECO:0000259" key="15">
    <source>
        <dbReference type="SMART" id="SM00642"/>
    </source>
</evidence>
<dbReference type="Pfam" id="PF02922">
    <property type="entry name" value="CBM_48"/>
    <property type="match status" value="1"/>
</dbReference>
<evidence type="ECO:0000256" key="11">
    <source>
        <dbReference type="ARBA" id="ARBA00033284"/>
    </source>
</evidence>
<reference evidence="16 17" key="1">
    <citation type="submission" date="2021-05" db="EMBL/GenBank/DDBJ databases">
        <title>The draft genome of Geobacter chapellei DSM 13688.</title>
        <authorList>
            <person name="Xu Z."/>
            <person name="Masuda Y."/>
            <person name="Itoh H."/>
            <person name="Senoo K."/>
        </authorList>
    </citation>
    <scope>NUCLEOTIDE SEQUENCE [LARGE SCALE GENOMIC DNA]</scope>
    <source>
        <strain evidence="16 17">DSM 13688</strain>
    </source>
</reference>
<evidence type="ECO:0000256" key="6">
    <source>
        <dbReference type="ARBA" id="ARBA00022490"/>
    </source>
</evidence>
<evidence type="ECO:0000256" key="4">
    <source>
        <dbReference type="ARBA" id="ARBA00012268"/>
    </source>
</evidence>
<keyword evidence="8" id="KW-0119">Carbohydrate metabolism</keyword>
<evidence type="ECO:0000256" key="1">
    <source>
        <dbReference type="ARBA" id="ARBA00004496"/>
    </source>
</evidence>
<dbReference type="InterPro" id="IPR004193">
    <property type="entry name" value="Glyco_hydro_13_N"/>
</dbReference>
<proteinExistence type="inferred from homology"/>
<evidence type="ECO:0000256" key="5">
    <source>
        <dbReference type="ARBA" id="ARBA00015938"/>
    </source>
</evidence>
<keyword evidence="17" id="KW-1185">Reference proteome</keyword>
<dbReference type="SMART" id="SM00642">
    <property type="entry name" value="Aamy"/>
    <property type="match status" value="1"/>
</dbReference>
<dbReference type="NCBIfam" id="TIGR02402">
    <property type="entry name" value="trehalose_TreZ"/>
    <property type="match status" value="1"/>
</dbReference>
<dbReference type="InterPro" id="IPR017853">
    <property type="entry name" value="GH"/>
</dbReference>
<comment type="similarity">
    <text evidence="3 14">Belongs to the glycosyl hydrolase 13 family.</text>
</comment>
<comment type="pathway">
    <text evidence="2 14">Glycan biosynthesis; trehalose biosynthesis.</text>
</comment>
<dbReference type="Gene3D" id="2.60.40.10">
    <property type="entry name" value="Immunoglobulins"/>
    <property type="match status" value="1"/>
</dbReference>
<evidence type="ECO:0000256" key="3">
    <source>
        <dbReference type="ARBA" id="ARBA00008061"/>
    </source>
</evidence>
<comment type="caution">
    <text evidence="16">The sequence shown here is derived from an EMBL/GenBank/DDBJ whole genome shotgun (WGS) entry which is preliminary data.</text>
</comment>
<sequence length="620" mass="69588">METTAWNLDIGATVSGTTGTGFRVWAPKAQSMVVQLVSARGKEERVALLQEQSGYFSGMVNGVAAGDRYLYLKDSGTGRPDPASRFQPDGVHGASQVVDPRLFTWHDKHWQGIRQEEYVIYELHVGTFSREGTFDGVIPLLDYLVNLGITAVEIMPVAQCPGRRNWGYDGVYLFAPQNNYGGPDGLKRLVDACHAHGLAVILDVVYNHFGPEGNYSGEFGYYTTDRYRTPWGAALNYDGPCSDPVNDFFIANALYWLHEYHIDTLRLDSVDWIFDLTARHFLQRLAEEVHRHGQMLGKRIYLIAEYDANDARLVRPAEQGGYGIDAQWNDGFHHSLRTLLTGETTGYYEDYGQFSQLVKAFENGFVYTGEYSAFRRRRHGGPSPEVPGSRFVVFSQNHDQIGNRKCGDRLAASVSHEQLLLAAGTVLLSPYIPLLFMGEEYGETAPFHYFVDHSDKQLIEAVRRGKAEEHASGACTGDPPDPAAESTFLDSHINLTLKREGRQACILKFYRRLLALRRKTPCLQVFDRNSIEVKGFERQKTLAVIRQTETSRVLCLFCFSDAAEEVMLILPPGKWEKLLDSSHPQWDGAGELAPRELHVAQGAVNIPMQPFSLAVYENRG</sequence>
<name>A0ABS5U9P0_9BACT</name>
<dbReference type="RefSeq" id="WP_214299214.1">
    <property type="nucleotide sequence ID" value="NZ_JAHDYS010000009.1"/>
</dbReference>
<evidence type="ECO:0000256" key="9">
    <source>
        <dbReference type="ARBA" id="ARBA00023295"/>
    </source>
</evidence>
<dbReference type="CDD" id="cd02853">
    <property type="entry name" value="E_set_MTHase_like_N"/>
    <property type="match status" value="1"/>
</dbReference>
<dbReference type="PANTHER" id="PTHR43651">
    <property type="entry name" value="1,4-ALPHA-GLUCAN-BRANCHING ENZYME"/>
    <property type="match status" value="1"/>
</dbReference>
<protein>
    <recommendedName>
        <fullName evidence="5 13">Malto-oligosyltrehalose trehalohydrolase</fullName>
        <shortName evidence="14">MTHase</shortName>
        <ecNumber evidence="4 13">3.2.1.141</ecNumber>
    </recommendedName>
    <alternativeName>
        <fullName evidence="11 14">4-alpha-D-((1-&gt;4)-alpha-D-glucano)trehalose trehalohydrolase</fullName>
    </alternativeName>
    <alternativeName>
        <fullName evidence="10 14">Maltooligosyl trehalose trehalohydrolase</fullName>
    </alternativeName>
</protein>
<accession>A0ABS5U9P0</accession>
<organism evidence="16 17">
    <name type="scientific">Pelotalea chapellei</name>
    <dbReference type="NCBI Taxonomy" id="44671"/>
    <lineage>
        <taxon>Bacteria</taxon>
        <taxon>Pseudomonadati</taxon>
        <taxon>Thermodesulfobacteriota</taxon>
        <taxon>Desulfuromonadia</taxon>
        <taxon>Geobacterales</taxon>
        <taxon>Geobacteraceae</taxon>
        <taxon>Pelotalea</taxon>
    </lineage>
</organism>
<dbReference type="InterPro" id="IPR044901">
    <property type="entry name" value="Trehalose_TreZ_E-set_sf"/>
</dbReference>
<evidence type="ECO:0000256" key="12">
    <source>
        <dbReference type="ARBA" id="ARBA00034013"/>
    </source>
</evidence>
<evidence type="ECO:0000256" key="8">
    <source>
        <dbReference type="ARBA" id="ARBA00023277"/>
    </source>
</evidence>
<keyword evidence="9 14" id="KW-0326">Glycosidase</keyword>
<dbReference type="InterPro" id="IPR012768">
    <property type="entry name" value="Trehalose_TreZ"/>
</dbReference>
<dbReference type="SUPFAM" id="SSF51445">
    <property type="entry name" value="(Trans)glycosidases"/>
    <property type="match status" value="1"/>
</dbReference>
<feature type="domain" description="Glycosyl hydrolase family 13 catalytic" evidence="15">
    <location>
        <begin position="122"/>
        <end position="468"/>
    </location>
</feature>
<gene>
    <name evidence="16" type="primary">treZ</name>
    <name evidence="16" type="ORF">KJB30_11325</name>
</gene>
<dbReference type="InterPro" id="IPR014756">
    <property type="entry name" value="Ig_E-set"/>
</dbReference>
<dbReference type="CDD" id="cd11325">
    <property type="entry name" value="AmyAc_GTHase"/>
    <property type="match status" value="1"/>
</dbReference>
<dbReference type="SUPFAM" id="SSF81296">
    <property type="entry name" value="E set domains"/>
    <property type="match status" value="1"/>
</dbReference>
<comment type="subcellular location">
    <subcellularLocation>
        <location evidence="1">Cytoplasm</location>
    </subcellularLocation>
</comment>
<evidence type="ECO:0000256" key="7">
    <source>
        <dbReference type="ARBA" id="ARBA00022801"/>
    </source>
</evidence>
<dbReference type="InterPro" id="IPR006047">
    <property type="entry name" value="GH13_cat_dom"/>
</dbReference>
<dbReference type="Proteomes" id="UP000784128">
    <property type="component" value="Unassembled WGS sequence"/>
</dbReference>
<evidence type="ECO:0000256" key="10">
    <source>
        <dbReference type="ARBA" id="ARBA00032057"/>
    </source>
</evidence>
<evidence type="ECO:0000256" key="2">
    <source>
        <dbReference type="ARBA" id="ARBA00005199"/>
    </source>
</evidence>
<keyword evidence="6" id="KW-0963">Cytoplasm</keyword>
<dbReference type="PIRSF" id="PIRSF006337">
    <property type="entry name" value="Trehalose_TreZ"/>
    <property type="match status" value="1"/>
</dbReference>
<dbReference type="EMBL" id="JAHDYS010000009">
    <property type="protein sequence ID" value="MBT1072380.1"/>
    <property type="molecule type" value="Genomic_DNA"/>
</dbReference>